<organism evidence="2 3">
    <name type="scientific">Lepidopterella palustris CBS 459.81</name>
    <dbReference type="NCBI Taxonomy" id="1314670"/>
    <lineage>
        <taxon>Eukaryota</taxon>
        <taxon>Fungi</taxon>
        <taxon>Dikarya</taxon>
        <taxon>Ascomycota</taxon>
        <taxon>Pezizomycotina</taxon>
        <taxon>Dothideomycetes</taxon>
        <taxon>Pleosporomycetidae</taxon>
        <taxon>Mytilinidiales</taxon>
        <taxon>Argynnaceae</taxon>
        <taxon>Lepidopterella</taxon>
    </lineage>
</organism>
<dbReference type="EMBL" id="KV745761">
    <property type="protein sequence ID" value="OCK73480.1"/>
    <property type="molecule type" value="Genomic_DNA"/>
</dbReference>
<evidence type="ECO:0000256" key="1">
    <source>
        <dbReference type="SAM" id="MobiDB-lite"/>
    </source>
</evidence>
<protein>
    <submittedName>
        <fullName evidence="2">Uncharacterized protein</fullName>
    </submittedName>
</protein>
<feature type="region of interest" description="Disordered" evidence="1">
    <location>
        <begin position="1"/>
        <end position="34"/>
    </location>
</feature>
<dbReference type="Proteomes" id="UP000250266">
    <property type="component" value="Unassembled WGS sequence"/>
</dbReference>
<gene>
    <name evidence="2" type="ORF">K432DRAFT_410663</name>
</gene>
<keyword evidence="3" id="KW-1185">Reference proteome</keyword>
<feature type="compositionally biased region" description="Polar residues" evidence="1">
    <location>
        <begin position="172"/>
        <end position="190"/>
    </location>
</feature>
<evidence type="ECO:0000313" key="2">
    <source>
        <dbReference type="EMBL" id="OCK73480.1"/>
    </source>
</evidence>
<feature type="compositionally biased region" description="Basic and acidic residues" evidence="1">
    <location>
        <begin position="13"/>
        <end position="24"/>
    </location>
</feature>
<feature type="region of interest" description="Disordered" evidence="1">
    <location>
        <begin position="149"/>
        <end position="288"/>
    </location>
</feature>
<dbReference type="AlphaFoldDB" id="A0A8E2DXE0"/>
<reference evidence="2 3" key="1">
    <citation type="journal article" date="2016" name="Nat. Commun.">
        <title>Ectomycorrhizal ecology is imprinted in the genome of the dominant symbiotic fungus Cenococcum geophilum.</title>
        <authorList>
            <consortium name="DOE Joint Genome Institute"/>
            <person name="Peter M."/>
            <person name="Kohler A."/>
            <person name="Ohm R.A."/>
            <person name="Kuo A."/>
            <person name="Krutzmann J."/>
            <person name="Morin E."/>
            <person name="Arend M."/>
            <person name="Barry K.W."/>
            <person name="Binder M."/>
            <person name="Choi C."/>
            <person name="Clum A."/>
            <person name="Copeland A."/>
            <person name="Grisel N."/>
            <person name="Haridas S."/>
            <person name="Kipfer T."/>
            <person name="LaButti K."/>
            <person name="Lindquist E."/>
            <person name="Lipzen A."/>
            <person name="Maire R."/>
            <person name="Meier B."/>
            <person name="Mihaltcheva S."/>
            <person name="Molinier V."/>
            <person name="Murat C."/>
            <person name="Poggeler S."/>
            <person name="Quandt C.A."/>
            <person name="Sperisen C."/>
            <person name="Tritt A."/>
            <person name="Tisserant E."/>
            <person name="Crous P.W."/>
            <person name="Henrissat B."/>
            <person name="Nehls U."/>
            <person name="Egli S."/>
            <person name="Spatafora J.W."/>
            <person name="Grigoriev I.V."/>
            <person name="Martin F.M."/>
        </authorList>
    </citation>
    <scope>NUCLEOTIDE SEQUENCE [LARGE SCALE GENOMIC DNA]</scope>
    <source>
        <strain evidence="2 3">CBS 459.81</strain>
    </source>
</reference>
<accession>A0A8E2DXE0</accession>
<evidence type="ECO:0000313" key="3">
    <source>
        <dbReference type="Proteomes" id="UP000250266"/>
    </source>
</evidence>
<sequence length="460" mass="51012">MPPVRSVTAAKTVKTERTHEENQERAYIAASRRSDRSLEARIESARRASEIHKKRTGRALRVTEQDVVNEEMYEEEDDDLPAQYRRLTAHLQTNSMDFNRRLHAYLASQHATRTALASQYDQAFANNYAQQFPDAAHFSHQMMQPVVPAQMPPPQMFHQSPQSYRHAPYPMASNQGFRPNTHQRSASIATPQDLPFRSTYLATSTAETSRPDEHRRMSLPPQALHSPPQPQSDDQTHPSLSRSSSSIHSRKQEPCSPHHAFGNQPPTPPSYAGTPVSQPEPPTQPAYHFMPHLQTMFDSTLQHVNMSPFSMSLPAESQQLLGSALDPNDPHTPMMMAGSEMMTQPFYSYNPNPSSKSQLSNAAGFEVDQTLAPSAAIHVDTTSDGVASSNPPSATSVTTDGMITPYPPNFGYNFDSAYPDPFKSASLTRNNSAQGSTDAMTPGDWSSFVDVSVWETTPSQ</sequence>
<proteinExistence type="predicted"/>
<dbReference type="OrthoDB" id="5397087at2759"/>
<name>A0A8E2DXE0_9PEZI</name>